<dbReference type="Proteomes" id="UP000309997">
    <property type="component" value="Unassembled WGS sequence"/>
</dbReference>
<gene>
    <name evidence="1" type="ORF">D5086_022907</name>
</gene>
<evidence type="ECO:0000313" key="2">
    <source>
        <dbReference type="Proteomes" id="UP000309997"/>
    </source>
</evidence>
<accession>A0ACC4B958</accession>
<reference evidence="1 2" key="1">
    <citation type="journal article" date="2024" name="Plant Biotechnol. J.">
        <title>Genome and CRISPR/Cas9 system of a widespread forest tree (Populus alba) in the world.</title>
        <authorList>
            <person name="Liu Y.J."/>
            <person name="Jiang P.F."/>
            <person name="Han X.M."/>
            <person name="Li X.Y."/>
            <person name="Wang H.M."/>
            <person name="Wang Y.J."/>
            <person name="Wang X.X."/>
            <person name="Zeng Q.Y."/>
        </authorList>
    </citation>
    <scope>NUCLEOTIDE SEQUENCE [LARGE SCALE GENOMIC DNA]</scope>
    <source>
        <strain evidence="2">cv. PAL-ZL1</strain>
    </source>
</reference>
<organism evidence="1 2">
    <name type="scientific">Populus alba</name>
    <name type="common">White poplar</name>
    <dbReference type="NCBI Taxonomy" id="43335"/>
    <lineage>
        <taxon>Eukaryota</taxon>
        <taxon>Viridiplantae</taxon>
        <taxon>Streptophyta</taxon>
        <taxon>Embryophyta</taxon>
        <taxon>Tracheophyta</taxon>
        <taxon>Spermatophyta</taxon>
        <taxon>Magnoliopsida</taxon>
        <taxon>eudicotyledons</taxon>
        <taxon>Gunneridae</taxon>
        <taxon>Pentapetalae</taxon>
        <taxon>rosids</taxon>
        <taxon>fabids</taxon>
        <taxon>Malpighiales</taxon>
        <taxon>Salicaceae</taxon>
        <taxon>Saliceae</taxon>
        <taxon>Populus</taxon>
    </lineage>
</organism>
<sequence>MAFCFSVDRKDNVDEEIVRKRDVSCGPEAVVVEFDLKREDCTLNSKSSLRSFDSIEQKNKGGYSGQQPTVDAASLELAE</sequence>
<name>A0ACC4B958_POPAL</name>
<protein>
    <submittedName>
        <fullName evidence="1">Uncharacterized protein</fullName>
    </submittedName>
</protein>
<comment type="caution">
    <text evidence="1">The sequence shown here is derived from an EMBL/GenBank/DDBJ whole genome shotgun (WGS) entry which is preliminary data.</text>
</comment>
<evidence type="ECO:0000313" key="1">
    <source>
        <dbReference type="EMBL" id="KAL3574806.1"/>
    </source>
</evidence>
<dbReference type="EMBL" id="RCHU02000012">
    <property type="protein sequence ID" value="KAL3574806.1"/>
    <property type="molecule type" value="Genomic_DNA"/>
</dbReference>
<proteinExistence type="predicted"/>
<keyword evidence="2" id="KW-1185">Reference proteome</keyword>